<sequence>MKYSPTQKEIVEILNAARTSGSVHLTGSREARKAQLQALRRKDLTEEGYQVVQQYIG</sequence>
<organism evidence="1">
    <name type="scientific">Klebsiella pneumoniae</name>
    <dbReference type="NCBI Taxonomy" id="573"/>
    <lineage>
        <taxon>Bacteria</taxon>
        <taxon>Pseudomonadati</taxon>
        <taxon>Pseudomonadota</taxon>
        <taxon>Gammaproteobacteria</taxon>
        <taxon>Enterobacterales</taxon>
        <taxon>Enterobacteriaceae</taxon>
        <taxon>Klebsiella/Raoultella group</taxon>
        <taxon>Klebsiella</taxon>
        <taxon>Klebsiella pneumoniae complex</taxon>
    </lineage>
</organism>
<accession>A0A486R3V8</accession>
<name>A0A486R3V8_KLEPN</name>
<gene>
    <name evidence="1" type="ORF">SAMEA4873650_03922</name>
</gene>
<dbReference type="RefSeq" id="WP_023286069.1">
    <property type="nucleotide sequence ID" value="NZ_CAMRIF010000001.1"/>
</dbReference>
<protein>
    <submittedName>
        <fullName evidence="1">Uncharacterized protein</fullName>
    </submittedName>
</protein>
<reference evidence="1" key="1">
    <citation type="submission" date="2019-03" db="EMBL/GenBank/DDBJ databases">
        <authorList>
            <consortium name="Pathogen Informatics"/>
        </authorList>
    </citation>
    <scope>NUCLEOTIDE SEQUENCE</scope>
    <source>
        <strain evidence="1">5012STDY7626448</strain>
    </source>
</reference>
<dbReference type="EMBL" id="CAAHCU010000004">
    <property type="protein sequence ID" value="VGL96256.1"/>
    <property type="molecule type" value="Genomic_DNA"/>
</dbReference>
<dbReference type="AlphaFoldDB" id="A0A486R3V8"/>
<proteinExistence type="predicted"/>
<evidence type="ECO:0000313" key="1">
    <source>
        <dbReference type="EMBL" id="VGL96256.1"/>
    </source>
</evidence>